<gene>
    <name evidence="2" type="ORF">N5923_12385</name>
</gene>
<protein>
    <recommendedName>
        <fullName evidence="4">Hemolysin XhlA</fullName>
    </recommendedName>
</protein>
<name>A0A9J6PLN1_9GAMM</name>
<reference evidence="2" key="1">
    <citation type="submission" date="2022-09" db="EMBL/GenBank/DDBJ databases">
        <title>Winslowiella arboricola sp. nov., isolated from bleeding cankers on broadleaf hosts.</title>
        <authorList>
            <person name="Brady C."/>
            <person name="Kaur S."/>
            <person name="Crampton B."/>
            <person name="Maddock D."/>
            <person name="Arnold D."/>
            <person name="Denman S."/>
        </authorList>
    </citation>
    <scope>NUCLEOTIDE SEQUENCE</scope>
    <source>
        <strain evidence="2">BAC 15a-03b</strain>
    </source>
</reference>
<dbReference type="EMBL" id="JAODIM010000041">
    <property type="protein sequence ID" value="MCU5778290.1"/>
    <property type="molecule type" value="Genomic_DNA"/>
</dbReference>
<feature type="transmembrane region" description="Helical" evidence="1">
    <location>
        <begin position="95"/>
        <end position="114"/>
    </location>
</feature>
<dbReference type="RefSeq" id="WP_267142121.1">
    <property type="nucleotide sequence ID" value="NZ_JAODIL010000066.1"/>
</dbReference>
<keyword evidence="1" id="KW-0472">Membrane</keyword>
<keyword evidence="3" id="KW-1185">Reference proteome</keyword>
<evidence type="ECO:0008006" key="4">
    <source>
        <dbReference type="Google" id="ProtNLM"/>
    </source>
</evidence>
<organism evidence="2 3">
    <name type="scientific">Winslowiella arboricola</name>
    <dbReference type="NCBI Taxonomy" id="2978220"/>
    <lineage>
        <taxon>Bacteria</taxon>
        <taxon>Pseudomonadati</taxon>
        <taxon>Pseudomonadota</taxon>
        <taxon>Gammaproteobacteria</taxon>
        <taxon>Enterobacterales</taxon>
        <taxon>Erwiniaceae</taxon>
        <taxon>Winslowiella</taxon>
    </lineage>
</organism>
<dbReference type="Gene3D" id="1.20.58.130">
    <property type="match status" value="1"/>
</dbReference>
<evidence type="ECO:0000313" key="2">
    <source>
        <dbReference type="EMBL" id="MCU5778290.1"/>
    </source>
</evidence>
<dbReference type="Proteomes" id="UP001064262">
    <property type="component" value="Unassembled WGS sequence"/>
</dbReference>
<comment type="caution">
    <text evidence="2">The sequence shown here is derived from an EMBL/GenBank/DDBJ whole genome shotgun (WGS) entry which is preliminary data.</text>
</comment>
<keyword evidence="1" id="KW-1133">Transmembrane helix</keyword>
<keyword evidence="1" id="KW-0812">Transmembrane</keyword>
<dbReference type="AlphaFoldDB" id="A0A9J6PLN1"/>
<evidence type="ECO:0000256" key="1">
    <source>
        <dbReference type="SAM" id="Phobius"/>
    </source>
</evidence>
<evidence type="ECO:0000313" key="3">
    <source>
        <dbReference type="Proteomes" id="UP001064262"/>
    </source>
</evidence>
<sequence>MDAHRAVVGLRPESDMTWNDGFSHVRKDYLASWSGNGRVGMETRVAKLETNVEHIKNSITDIKHDIREFKGEVQEFKKSVHAEFKEVRRQARTDFRLLFGTIITVALGMAGLMAKGFQWL</sequence>
<accession>A0A9J6PLN1</accession>
<proteinExistence type="predicted"/>